<dbReference type="InterPro" id="IPR051547">
    <property type="entry name" value="TDP2-like"/>
</dbReference>
<keyword evidence="3" id="KW-0540">Nuclease</keyword>
<dbReference type="PANTHER" id="PTHR15822:SF4">
    <property type="entry name" value="TYROSYL-DNA PHOSPHODIESTERASE 2"/>
    <property type="match status" value="1"/>
</dbReference>
<evidence type="ECO:0000256" key="5">
    <source>
        <dbReference type="ARBA" id="ARBA00022763"/>
    </source>
</evidence>
<evidence type="ECO:0000256" key="2">
    <source>
        <dbReference type="ARBA" id="ARBA00001946"/>
    </source>
</evidence>
<keyword evidence="9" id="KW-0472">Membrane</keyword>
<gene>
    <name evidence="11" type="ORF">CVO96_12510</name>
</gene>
<keyword evidence="4" id="KW-0479">Metal-binding</keyword>
<evidence type="ECO:0000256" key="3">
    <source>
        <dbReference type="ARBA" id="ARBA00022722"/>
    </source>
</evidence>
<comment type="cofactor">
    <cofactor evidence="2">
        <name>Mg(2+)</name>
        <dbReference type="ChEBI" id="CHEBI:18420"/>
    </cofactor>
</comment>
<keyword evidence="9" id="KW-0812">Transmembrane</keyword>
<feature type="transmembrane region" description="Helical" evidence="9">
    <location>
        <begin position="59"/>
        <end position="79"/>
    </location>
</feature>
<dbReference type="InterPro" id="IPR005135">
    <property type="entry name" value="Endo/exonuclease/phosphatase"/>
</dbReference>
<dbReference type="Gene3D" id="3.60.10.10">
    <property type="entry name" value="Endonuclease/exonuclease/phosphatase"/>
    <property type="match status" value="1"/>
</dbReference>
<proteinExistence type="predicted"/>
<feature type="transmembrane region" description="Helical" evidence="9">
    <location>
        <begin position="31"/>
        <end position="52"/>
    </location>
</feature>
<dbReference type="EMBL" id="PPPD01000001">
    <property type="protein sequence ID" value="PNY83035.1"/>
    <property type="molecule type" value="Genomic_DNA"/>
</dbReference>
<evidence type="ECO:0000259" key="10">
    <source>
        <dbReference type="Pfam" id="PF03372"/>
    </source>
</evidence>
<evidence type="ECO:0000256" key="7">
    <source>
        <dbReference type="ARBA" id="ARBA00022842"/>
    </source>
</evidence>
<comment type="caution">
    <text evidence="11">The sequence shown here is derived from an EMBL/GenBank/DDBJ whole genome shotgun (WGS) entry which is preliminary data.</text>
</comment>
<evidence type="ECO:0000256" key="6">
    <source>
        <dbReference type="ARBA" id="ARBA00022801"/>
    </source>
</evidence>
<dbReference type="SUPFAM" id="SSF56219">
    <property type="entry name" value="DNase I-like"/>
    <property type="match status" value="1"/>
</dbReference>
<sequence>MFRSRLAWLYLIGVALIWAAADLIGERTLPTLLLAYTPALVWLLPAPLVVLWTLARRRGLAVALAGTLLAAWSAGLLHWRPQTQGELRVLTFNVARGYQTTPQRLGALLAGSRADIILLQEANFAEGGYDEALARALPGYRVLRAYETTTLTRLPVISSRKVNYPSDWREVLVTRVRWRGQPLSVVNAHPGRLKFGNALAGDFTLLRPSLTQRAGQIETVLDVIGGESGLLLLGGDLNTPPRGLTYRALRRAAGPDAFEQAGRGPGWTFPSLKTRIDHQLSRGLTATRARVLDARESDHRPLLVEYR</sequence>
<dbReference type="GO" id="GO:0046872">
    <property type="term" value="F:metal ion binding"/>
    <property type="evidence" value="ECO:0007669"/>
    <property type="project" value="UniProtKB-KW"/>
</dbReference>
<dbReference type="OrthoDB" id="9813425at2"/>
<reference evidence="11 12" key="1">
    <citation type="submission" date="2018-01" db="EMBL/GenBank/DDBJ databases">
        <title>Deinococcus koreensis sp. nov., a radiation-resistant bacterium isolated from river water.</title>
        <authorList>
            <person name="Choi A."/>
        </authorList>
    </citation>
    <scope>NUCLEOTIDE SEQUENCE [LARGE SCALE GENOMIC DNA]</scope>
    <source>
        <strain evidence="11 12">SJW1-2</strain>
    </source>
</reference>
<protein>
    <recommendedName>
        <fullName evidence="10">Endonuclease/exonuclease/phosphatase domain-containing protein</fullName>
    </recommendedName>
</protein>
<keyword evidence="5" id="KW-0227">DNA damage</keyword>
<evidence type="ECO:0000256" key="9">
    <source>
        <dbReference type="SAM" id="Phobius"/>
    </source>
</evidence>
<dbReference type="Pfam" id="PF03372">
    <property type="entry name" value="Exo_endo_phos"/>
    <property type="match status" value="1"/>
</dbReference>
<keyword evidence="6" id="KW-0378">Hydrolase</keyword>
<dbReference type="GO" id="GO:0006281">
    <property type="term" value="P:DNA repair"/>
    <property type="evidence" value="ECO:0007669"/>
    <property type="project" value="UniProtKB-KW"/>
</dbReference>
<dbReference type="AlphaFoldDB" id="A0A2K3V2Q4"/>
<dbReference type="GO" id="GO:0004518">
    <property type="term" value="F:nuclease activity"/>
    <property type="evidence" value="ECO:0007669"/>
    <property type="project" value="UniProtKB-KW"/>
</dbReference>
<comment type="cofactor">
    <cofactor evidence="1">
        <name>Mn(2+)</name>
        <dbReference type="ChEBI" id="CHEBI:29035"/>
    </cofactor>
</comment>
<keyword evidence="9" id="KW-1133">Transmembrane helix</keyword>
<dbReference type="GO" id="GO:0016787">
    <property type="term" value="F:hydrolase activity"/>
    <property type="evidence" value="ECO:0007669"/>
    <property type="project" value="UniProtKB-KW"/>
</dbReference>
<dbReference type="PANTHER" id="PTHR15822">
    <property type="entry name" value="TRAF AND TNF RECEPTOR-ASSOCIATED PROTEIN"/>
    <property type="match status" value="1"/>
</dbReference>
<evidence type="ECO:0000256" key="1">
    <source>
        <dbReference type="ARBA" id="ARBA00001936"/>
    </source>
</evidence>
<feature type="domain" description="Endonuclease/exonuclease/phosphatase" evidence="10">
    <location>
        <begin position="90"/>
        <end position="299"/>
    </location>
</feature>
<accession>A0A2K3V2Q4</accession>
<dbReference type="InterPro" id="IPR036691">
    <property type="entry name" value="Endo/exonu/phosph_ase_sf"/>
</dbReference>
<organism evidence="11 12">
    <name type="scientific">Deinococcus koreensis</name>
    <dbReference type="NCBI Taxonomy" id="2054903"/>
    <lineage>
        <taxon>Bacteria</taxon>
        <taxon>Thermotogati</taxon>
        <taxon>Deinococcota</taxon>
        <taxon>Deinococci</taxon>
        <taxon>Deinococcales</taxon>
        <taxon>Deinococcaceae</taxon>
        <taxon>Deinococcus</taxon>
    </lineage>
</organism>
<evidence type="ECO:0000313" key="12">
    <source>
        <dbReference type="Proteomes" id="UP000236379"/>
    </source>
</evidence>
<keyword evidence="7" id="KW-0460">Magnesium</keyword>
<evidence type="ECO:0000256" key="4">
    <source>
        <dbReference type="ARBA" id="ARBA00022723"/>
    </source>
</evidence>
<evidence type="ECO:0000256" key="8">
    <source>
        <dbReference type="ARBA" id="ARBA00023204"/>
    </source>
</evidence>
<name>A0A2K3V2Q4_9DEIO</name>
<keyword evidence="8" id="KW-0234">DNA repair</keyword>
<evidence type="ECO:0000313" key="11">
    <source>
        <dbReference type="EMBL" id="PNY83035.1"/>
    </source>
</evidence>
<dbReference type="Proteomes" id="UP000236379">
    <property type="component" value="Unassembled WGS sequence"/>
</dbReference>
<keyword evidence="12" id="KW-1185">Reference proteome</keyword>